<dbReference type="InterPro" id="IPR052042">
    <property type="entry name" value="Tail_sheath_structural"/>
</dbReference>
<reference evidence="3 4" key="1">
    <citation type="submission" date="2013-05" db="EMBL/GenBank/DDBJ databases">
        <authorList>
            <person name="Strain E.A."/>
            <person name="Brown E."/>
            <person name="Allard M.W."/>
            <person name="Luo Y.L."/>
        </authorList>
    </citation>
    <scope>NUCLEOTIDE SEQUENCE [LARGE SCALE GENOMIC DNA]</scope>
    <source>
        <strain evidence="3 4">TS-15</strain>
    </source>
</reference>
<dbReference type="EMBL" id="ATMT01000043">
    <property type="protein sequence ID" value="EPY07422.1"/>
    <property type="molecule type" value="Genomic_DNA"/>
</dbReference>
<comment type="similarity">
    <text evidence="1">Belongs to the myoviridae tail sheath protein family.</text>
</comment>
<comment type="caution">
    <text evidence="3">The sequence shown here is derived from an EMBL/GenBank/DDBJ whole genome shotgun (WGS) entry which is preliminary data.</text>
</comment>
<dbReference type="PANTHER" id="PTHR35861:SF2">
    <property type="entry name" value="FELS-2 PROPHAGE PROTEIN"/>
    <property type="match status" value="1"/>
</dbReference>
<accession>S9SNS0</accession>
<evidence type="ECO:0000313" key="4">
    <source>
        <dbReference type="Proteomes" id="UP000015344"/>
    </source>
</evidence>
<dbReference type="PATRIC" id="fig|1117108.3.peg.2048"/>
<gene>
    <name evidence="3" type="ORF">PAALTS15_09865</name>
</gene>
<dbReference type="InterPro" id="IPR035089">
    <property type="entry name" value="Phage_sheath_subtilisin"/>
</dbReference>
<dbReference type="Proteomes" id="UP000015344">
    <property type="component" value="Unassembled WGS sequence"/>
</dbReference>
<sequence>MADFFHGSRVREKDTPVTGTTVSTSLPVFFGTAPKGPVNEPVRVSSKAGAAAIFGYSIDFDSYTLHEAMESHFTLYKQRDAIFVNVMDVTKAKKSNTATIDLSKPETETAILYPILDSVTLKAQADLTKGKDYEVSLNDEGYLIITIPSGSSVKLPATGLTLTCDMPDASKVKSTDIIGVATDDTRTGLELLDYMMPLLGDVPKLVLAPKFSTDPIVADAMAAKAQNINGIFKAITLIDIDTNAAKTIATAIEGKKANDPGTYVCWPKVVRNGQQYHMSTHVAGIIGMMDTANGGIPTASPSNRQMVADGCVLADGKTVLLGIDQANKLNEQGIATAMRFVNGFVLWGNRTSAFPANKDMKDNMLASKRTMYWINNFVITDTFEDVDRQVNRNFIQMIVDKISIKFNGLVSAGAILGGRIEYDPTENPESALLNGIIRFKIFVGLTPIAEDIEFTLQFDTNYLKALAG</sequence>
<feature type="domain" description="Tail sheath protein subtilisin-like" evidence="2">
    <location>
        <begin position="186"/>
        <end position="352"/>
    </location>
</feature>
<dbReference type="eggNOG" id="COG3497">
    <property type="taxonomic scope" value="Bacteria"/>
</dbReference>
<dbReference type="PANTHER" id="PTHR35861">
    <property type="match status" value="1"/>
</dbReference>
<dbReference type="AlphaFoldDB" id="S9SNS0"/>
<dbReference type="Pfam" id="PF04984">
    <property type="entry name" value="Phage_sheath_1"/>
    <property type="match status" value="1"/>
</dbReference>
<protein>
    <recommendedName>
        <fullName evidence="2">Tail sheath protein subtilisin-like domain-containing protein</fullName>
    </recommendedName>
</protein>
<dbReference type="RefSeq" id="WP_021259390.1">
    <property type="nucleotide sequence ID" value="NZ_ATMT01000043.1"/>
</dbReference>
<evidence type="ECO:0000259" key="2">
    <source>
        <dbReference type="Pfam" id="PF04984"/>
    </source>
</evidence>
<name>S9SNS0_PAEAL</name>
<evidence type="ECO:0000256" key="1">
    <source>
        <dbReference type="ARBA" id="ARBA00008005"/>
    </source>
</evidence>
<proteinExistence type="inferred from homology"/>
<organism evidence="3 4">
    <name type="scientific">Paenibacillus alvei TS-15</name>
    <dbReference type="NCBI Taxonomy" id="1117108"/>
    <lineage>
        <taxon>Bacteria</taxon>
        <taxon>Bacillati</taxon>
        <taxon>Bacillota</taxon>
        <taxon>Bacilli</taxon>
        <taxon>Bacillales</taxon>
        <taxon>Paenibacillaceae</taxon>
        <taxon>Paenibacillus</taxon>
    </lineage>
</organism>
<evidence type="ECO:0000313" key="3">
    <source>
        <dbReference type="EMBL" id="EPY07422.1"/>
    </source>
</evidence>